<dbReference type="InterPro" id="IPR050341">
    <property type="entry name" value="PP1_catalytic_subunit"/>
</dbReference>
<dbReference type="Proteomes" id="UP000062768">
    <property type="component" value="Chromosome I"/>
</dbReference>
<dbReference type="AlphaFoldDB" id="A0A089ZDF6"/>
<feature type="domain" description="Serine/threonine specific protein phosphatases" evidence="1">
    <location>
        <begin position="3"/>
        <end position="251"/>
    </location>
</feature>
<dbReference type="InterPro" id="IPR029052">
    <property type="entry name" value="Metallo-depent_PP-like"/>
</dbReference>
<evidence type="ECO:0000313" key="4">
    <source>
        <dbReference type="Proteomes" id="UP000029661"/>
    </source>
</evidence>
<protein>
    <submittedName>
        <fullName evidence="2">Metallophosphoesterase</fullName>
    </submittedName>
</protein>
<dbReference type="PATRIC" id="fig|2162.10.peg.1119"/>
<evidence type="ECO:0000313" key="2">
    <source>
        <dbReference type="EMBL" id="AIS32057.1"/>
    </source>
</evidence>
<dbReference type="InterPro" id="IPR006186">
    <property type="entry name" value="Ser/Thr-sp_prot-phosphatase"/>
</dbReference>
<dbReference type="GO" id="GO:0016787">
    <property type="term" value="F:hydrolase activity"/>
    <property type="evidence" value="ECO:0007669"/>
    <property type="project" value="InterPro"/>
</dbReference>
<organism evidence="2 4">
    <name type="scientific">Methanobacterium formicicum</name>
    <dbReference type="NCBI Taxonomy" id="2162"/>
    <lineage>
        <taxon>Archaea</taxon>
        <taxon>Methanobacteriati</taxon>
        <taxon>Methanobacteriota</taxon>
        <taxon>Methanomada group</taxon>
        <taxon>Methanobacteria</taxon>
        <taxon>Methanobacteriales</taxon>
        <taxon>Methanobacteriaceae</taxon>
        <taxon>Methanobacterium</taxon>
    </lineage>
</organism>
<dbReference type="PANTHER" id="PTHR11668:SF496">
    <property type="entry name" value="SERINE_THREONINE-PROTEIN PHOSPHATASE"/>
    <property type="match status" value="1"/>
</dbReference>
<name>A0A089ZDF6_METFO</name>
<sequence length="258" mass="29439">MPSQEVDVVKLPHRGLALIASDLHGNLKDFHKLLQIWQNTPVKDKHLIFTGDFIHAMGTKEADNSLELLEEIQLDCKKYPGFHLLLGNHEWATITGNPIYKGGVNQSLIFEKLLKDKYGSRWKVKLAEYGDFFKKLPVAVKTSNGVFISHSGPPENVKSLRQIMNITRRGYSANQSLFELLWRRYHDYSKQDVDQFLEAVGCQAMIVGHTPVDGYKLYGNQLIISSSYTKGRKAYVELDLKKDISNGGDLKKMVRYLR</sequence>
<dbReference type="PANTHER" id="PTHR11668">
    <property type="entry name" value="SERINE/THREONINE PROTEIN PHOSPHATASE"/>
    <property type="match status" value="1"/>
</dbReference>
<evidence type="ECO:0000313" key="5">
    <source>
        <dbReference type="Proteomes" id="UP000062768"/>
    </source>
</evidence>
<dbReference type="GeneID" id="26739321"/>
<reference evidence="2" key="1">
    <citation type="submission" date="2013-12" db="EMBL/GenBank/DDBJ databases">
        <title>The complete genome sequence of Methanobacterium sp. BRM9.</title>
        <authorList>
            <consortium name="Pastoral Greenhouse Gas Research Consortium"/>
            <person name="Kelly W.J."/>
            <person name="Leahy S.C."/>
            <person name="Perry R."/>
            <person name="Li D."/>
            <person name="Altermann E."/>
            <person name="Lambie S.C."/>
            <person name="Attwood G.T."/>
        </authorList>
    </citation>
    <scope>NUCLEOTIDE SEQUENCE [LARGE SCALE GENOMIC DNA]</scope>
    <source>
        <strain evidence="2">BRM9</strain>
    </source>
</reference>
<dbReference type="RefSeq" id="WP_048085170.1">
    <property type="nucleotide sequence ID" value="NZ_CP006933.1"/>
</dbReference>
<reference evidence="3" key="2">
    <citation type="submission" date="2014-09" db="EMBL/GenBank/DDBJ databases">
        <authorList>
            <person name="Bishop-Lilly K.A."/>
            <person name="Broomall S.M."/>
            <person name="Chain P.S."/>
            <person name="Chertkov O."/>
            <person name="Coyne S.R."/>
            <person name="Daligault H.E."/>
            <person name="Davenport K.W."/>
            <person name="Erkkila T."/>
            <person name="Frey K.G."/>
            <person name="Gibbons H.S."/>
            <person name="Gu W."/>
            <person name="Jaissle J."/>
            <person name="Johnson S.L."/>
            <person name="Koroleva G.I."/>
            <person name="Ladner J.T."/>
            <person name="Lo C.-C."/>
            <person name="Minogue T.D."/>
            <person name="Munk C."/>
            <person name="Palacios G.F."/>
            <person name="Redden C.L."/>
            <person name="Rosenzweig C.N."/>
            <person name="Scholz M.B."/>
            <person name="Teshima H."/>
            <person name="Xu Y."/>
        </authorList>
    </citation>
    <scope>NUCLEOTIDE SEQUENCE</scope>
    <source>
        <strain evidence="3">Mb9</strain>
    </source>
</reference>
<gene>
    <name evidence="2" type="ORF">BRM9_1242</name>
    <name evidence="3" type="ORF">MB9_1072</name>
</gene>
<dbReference type="KEGG" id="mfc:BRM9_1242"/>
<keyword evidence="5" id="KW-1185">Reference proteome</keyword>
<dbReference type="InterPro" id="IPR004843">
    <property type="entry name" value="Calcineurin-like_PHP"/>
</dbReference>
<dbReference type="EMBL" id="CP006933">
    <property type="protein sequence ID" value="AIS32057.1"/>
    <property type="molecule type" value="Genomic_DNA"/>
</dbReference>
<dbReference type="Pfam" id="PF00149">
    <property type="entry name" value="Metallophos"/>
    <property type="match status" value="1"/>
</dbReference>
<proteinExistence type="predicted"/>
<accession>A0A089ZDF6</accession>
<dbReference type="OrthoDB" id="70630at2157"/>
<dbReference type="SMART" id="SM00156">
    <property type="entry name" value="PP2Ac"/>
    <property type="match status" value="1"/>
</dbReference>
<dbReference type="Proteomes" id="UP000029661">
    <property type="component" value="Chromosome"/>
</dbReference>
<dbReference type="SUPFAM" id="SSF56300">
    <property type="entry name" value="Metallo-dependent phosphatases"/>
    <property type="match status" value="1"/>
</dbReference>
<dbReference type="Gene3D" id="3.60.21.10">
    <property type="match status" value="1"/>
</dbReference>
<evidence type="ECO:0000259" key="1">
    <source>
        <dbReference type="SMART" id="SM00156"/>
    </source>
</evidence>
<dbReference type="STRING" id="2162.BRM9_1242"/>
<dbReference type="EMBL" id="LN734822">
    <property type="protein sequence ID" value="CEL24711.1"/>
    <property type="molecule type" value="Genomic_DNA"/>
</dbReference>
<evidence type="ECO:0000313" key="3">
    <source>
        <dbReference type="EMBL" id="CEL24711.1"/>
    </source>
</evidence>